<name>A0A4Q7LMS8_9MICO</name>
<evidence type="ECO:0000313" key="3">
    <source>
        <dbReference type="Proteomes" id="UP000293519"/>
    </source>
</evidence>
<evidence type="ECO:0000313" key="2">
    <source>
        <dbReference type="EMBL" id="RZS55207.1"/>
    </source>
</evidence>
<feature type="transmembrane region" description="Helical" evidence="1">
    <location>
        <begin position="27"/>
        <end position="49"/>
    </location>
</feature>
<evidence type="ECO:0000256" key="1">
    <source>
        <dbReference type="SAM" id="Phobius"/>
    </source>
</evidence>
<sequence>MTFGRDDELPLPGDAEKKKREISPTRLAVWVIAGGFGVYLVLTGIIGMLEKAGQ</sequence>
<dbReference type="AlphaFoldDB" id="A0A4Q7LMS8"/>
<proteinExistence type="predicted"/>
<comment type="caution">
    <text evidence="2">The sequence shown here is derived from an EMBL/GenBank/DDBJ whole genome shotgun (WGS) entry which is preliminary data.</text>
</comment>
<keyword evidence="1" id="KW-0812">Transmembrane</keyword>
<dbReference type="RefSeq" id="WP_157985550.1">
    <property type="nucleotide sequence ID" value="NZ_SGWW01000004.1"/>
</dbReference>
<dbReference type="EMBL" id="SGWW01000004">
    <property type="protein sequence ID" value="RZS55207.1"/>
    <property type="molecule type" value="Genomic_DNA"/>
</dbReference>
<reference evidence="2 3" key="1">
    <citation type="journal article" date="2015" name="Stand. Genomic Sci.">
        <title>Genomic Encyclopedia of Bacterial and Archaeal Type Strains, Phase III: the genomes of soil and plant-associated and newly described type strains.</title>
        <authorList>
            <person name="Whitman W.B."/>
            <person name="Woyke T."/>
            <person name="Klenk H.P."/>
            <person name="Zhou Y."/>
            <person name="Lilburn T.G."/>
            <person name="Beck B.J."/>
            <person name="De Vos P."/>
            <person name="Vandamme P."/>
            <person name="Eisen J.A."/>
            <person name="Garrity G."/>
            <person name="Hugenholtz P."/>
            <person name="Kyrpides N.C."/>
        </authorList>
    </citation>
    <scope>NUCLEOTIDE SEQUENCE [LARGE SCALE GENOMIC DNA]</scope>
    <source>
        <strain evidence="2 3">CV2</strain>
    </source>
</reference>
<organism evidence="2 3">
    <name type="scientific">Microcella putealis</name>
    <dbReference type="NCBI Taxonomy" id="337005"/>
    <lineage>
        <taxon>Bacteria</taxon>
        <taxon>Bacillati</taxon>
        <taxon>Actinomycetota</taxon>
        <taxon>Actinomycetes</taxon>
        <taxon>Micrococcales</taxon>
        <taxon>Microbacteriaceae</taxon>
        <taxon>Microcella</taxon>
    </lineage>
</organism>
<dbReference type="Proteomes" id="UP000293519">
    <property type="component" value="Unassembled WGS sequence"/>
</dbReference>
<keyword evidence="1" id="KW-1133">Transmembrane helix</keyword>
<keyword evidence="3" id="KW-1185">Reference proteome</keyword>
<gene>
    <name evidence="2" type="ORF">EV141_2197</name>
</gene>
<accession>A0A4Q7LMS8</accession>
<keyword evidence="1" id="KW-0472">Membrane</keyword>
<dbReference type="OrthoDB" id="5122910at2"/>
<protein>
    <submittedName>
        <fullName evidence="2">Uncharacterized protein</fullName>
    </submittedName>
</protein>